<dbReference type="InterPro" id="IPR036812">
    <property type="entry name" value="NAD(P)_OxRdtase_dom_sf"/>
</dbReference>
<dbReference type="InterPro" id="IPR053135">
    <property type="entry name" value="AKR2_Oxidoreductase"/>
</dbReference>
<dbReference type="KEGG" id="schv:BRCON_1825"/>
<dbReference type="InterPro" id="IPR023210">
    <property type="entry name" value="NADP_OxRdtase_dom"/>
</dbReference>
<dbReference type="CDD" id="cd19086">
    <property type="entry name" value="AKR_AKR11C1"/>
    <property type="match status" value="1"/>
</dbReference>
<sequence>MIQRKLGARGPWVSVIGFGAWAIGGRNWGPTDDEASKGALHAALDAGVTFIDTADVYGFGHSEELVGQVLAERGETDGLVIATKAGNDFYHATEADDRGYGPIRPNYAKDYLIWALEQSLKRLGRDCVDILQLHSPNTEILERDEPWEALATLKKQGKIRHAGLSVQSFKETEQTPIVERWAQEGLLDVIQVRYNLLEREAEKHLFPAALRLGVGVIVRSPLLFGFLTGKFTRESRFSDDDHRRMNLSPEKLEQYFAQLEELEPSLAEERQRTGATRAQQALAFCVRHPACHTVIPGAKTPEQVAENVGAVRLLQS</sequence>
<evidence type="ECO:0000313" key="3">
    <source>
        <dbReference type="Proteomes" id="UP000262583"/>
    </source>
</evidence>
<organism evidence="2 3">
    <name type="scientific">Sumerlaea chitinivorans</name>
    <dbReference type="NCBI Taxonomy" id="2250252"/>
    <lineage>
        <taxon>Bacteria</taxon>
        <taxon>Candidatus Sumerlaeota</taxon>
        <taxon>Candidatus Sumerlaeia</taxon>
        <taxon>Candidatus Sumerlaeales</taxon>
        <taxon>Candidatus Sumerlaeaceae</taxon>
        <taxon>Candidatus Sumerlaea</taxon>
    </lineage>
</organism>
<dbReference type="Proteomes" id="UP000262583">
    <property type="component" value="Chromosome"/>
</dbReference>
<protein>
    <submittedName>
        <fullName evidence="2">Aldo/keto reductase</fullName>
    </submittedName>
</protein>
<feature type="domain" description="NADP-dependent oxidoreductase" evidence="1">
    <location>
        <begin position="16"/>
        <end position="312"/>
    </location>
</feature>
<dbReference type="AlphaFoldDB" id="A0A2Z4Y7I0"/>
<accession>A0A2Z4Y7I0</accession>
<dbReference type="SUPFAM" id="SSF51430">
    <property type="entry name" value="NAD(P)-linked oxidoreductase"/>
    <property type="match status" value="1"/>
</dbReference>
<reference evidence="2 3" key="1">
    <citation type="submission" date="2018-05" db="EMBL/GenBank/DDBJ databases">
        <title>A metagenomic window into the 2 km-deep terrestrial subsurface aquifer revealed taxonomically and functionally diverse microbial community comprising novel uncultured bacterial lineages.</title>
        <authorList>
            <person name="Kadnikov V.V."/>
            <person name="Mardanov A.V."/>
            <person name="Beletsky A.V."/>
            <person name="Banks D."/>
            <person name="Pimenov N.V."/>
            <person name="Frank Y.A."/>
            <person name="Karnachuk O.V."/>
            <person name="Ravin N.V."/>
        </authorList>
    </citation>
    <scope>NUCLEOTIDE SEQUENCE [LARGE SCALE GENOMIC DNA]</scope>
    <source>
        <strain evidence="2">BY</strain>
    </source>
</reference>
<dbReference type="PANTHER" id="PTHR43312">
    <property type="entry name" value="D-THREO-ALDOSE 1-DEHYDROGENASE"/>
    <property type="match status" value="1"/>
</dbReference>
<evidence type="ECO:0000313" key="2">
    <source>
        <dbReference type="EMBL" id="AXA36602.1"/>
    </source>
</evidence>
<dbReference type="Pfam" id="PF00248">
    <property type="entry name" value="Aldo_ket_red"/>
    <property type="match status" value="1"/>
</dbReference>
<proteinExistence type="predicted"/>
<dbReference type="PANTHER" id="PTHR43312:SF1">
    <property type="entry name" value="NADP-DEPENDENT OXIDOREDUCTASE DOMAIN-CONTAINING PROTEIN"/>
    <property type="match status" value="1"/>
</dbReference>
<evidence type="ECO:0000259" key="1">
    <source>
        <dbReference type="Pfam" id="PF00248"/>
    </source>
</evidence>
<name>A0A2Z4Y7I0_SUMC1</name>
<gene>
    <name evidence="2" type="ORF">BRCON_1825</name>
</gene>
<dbReference type="Gene3D" id="3.20.20.100">
    <property type="entry name" value="NADP-dependent oxidoreductase domain"/>
    <property type="match status" value="1"/>
</dbReference>
<dbReference type="EMBL" id="CP030759">
    <property type="protein sequence ID" value="AXA36602.1"/>
    <property type="molecule type" value="Genomic_DNA"/>
</dbReference>